<dbReference type="InterPro" id="IPR003395">
    <property type="entry name" value="RecF/RecN/SMC_N"/>
</dbReference>
<dbReference type="GO" id="GO:0051301">
    <property type="term" value="P:cell division"/>
    <property type="evidence" value="ECO:0007669"/>
    <property type="project" value="UniProtKB-KW"/>
</dbReference>
<dbReference type="Gene3D" id="1.20.1060.20">
    <property type="match status" value="1"/>
</dbReference>
<feature type="compositionally biased region" description="Basic and acidic residues" evidence="10">
    <location>
        <begin position="1255"/>
        <end position="1269"/>
    </location>
</feature>
<feature type="region of interest" description="Disordered" evidence="10">
    <location>
        <begin position="1244"/>
        <end position="1279"/>
    </location>
</feature>
<comment type="subcellular location">
    <subcellularLocation>
        <location evidence="1 8">Nucleus</location>
    </subcellularLocation>
</comment>
<evidence type="ECO:0000256" key="1">
    <source>
        <dbReference type="ARBA" id="ARBA00004123"/>
    </source>
</evidence>
<feature type="compositionally biased region" description="Acidic residues" evidence="10">
    <location>
        <begin position="1270"/>
        <end position="1279"/>
    </location>
</feature>
<dbReference type="InterPro" id="IPR027417">
    <property type="entry name" value="P-loop_NTPase"/>
</dbReference>
<feature type="compositionally biased region" description="Acidic residues" evidence="10">
    <location>
        <begin position="1081"/>
        <end position="1092"/>
    </location>
</feature>
<dbReference type="PIRSF" id="PIRSF005719">
    <property type="entry name" value="SMC"/>
    <property type="match status" value="1"/>
</dbReference>
<dbReference type="Pfam" id="PF02463">
    <property type="entry name" value="SMC_N"/>
    <property type="match status" value="1"/>
</dbReference>
<feature type="domain" description="SMC hinge" evidence="11">
    <location>
        <begin position="527"/>
        <end position="642"/>
    </location>
</feature>
<dbReference type="GO" id="GO:0016887">
    <property type="term" value="F:ATP hydrolysis activity"/>
    <property type="evidence" value="ECO:0007669"/>
    <property type="project" value="InterPro"/>
</dbReference>
<keyword evidence="7" id="KW-0131">Cell cycle</keyword>
<evidence type="ECO:0000256" key="6">
    <source>
        <dbReference type="ARBA" id="ARBA00023242"/>
    </source>
</evidence>
<dbReference type="SUPFAM" id="SSF52540">
    <property type="entry name" value="P-loop containing nucleoside triphosphate hydrolases"/>
    <property type="match status" value="1"/>
</dbReference>
<evidence type="ECO:0000256" key="3">
    <source>
        <dbReference type="ARBA" id="ARBA00022618"/>
    </source>
</evidence>
<comment type="similarity">
    <text evidence="2">Belongs to the SMC family. SMC3 subfamily.</text>
</comment>
<evidence type="ECO:0000256" key="2">
    <source>
        <dbReference type="ARBA" id="ARBA00005917"/>
    </source>
</evidence>
<keyword evidence="6 8" id="KW-0539">Nucleus</keyword>
<evidence type="ECO:0000256" key="7">
    <source>
        <dbReference type="ARBA" id="ARBA00023306"/>
    </source>
</evidence>
<evidence type="ECO:0000256" key="4">
    <source>
        <dbReference type="ARBA" id="ARBA00022776"/>
    </source>
</evidence>
<dbReference type="GO" id="GO:0005524">
    <property type="term" value="F:ATP binding"/>
    <property type="evidence" value="ECO:0007669"/>
    <property type="project" value="InterPro"/>
</dbReference>
<dbReference type="Gene3D" id="3.40.50.300">
    <property type="entry name" value="P-loop containing nucleotide triphosphate hydrolases"/>
    <property type="match status" value="2"/>
</dbReference>
<evidence type="ECO:0000313" key="13">
    <source>
        <dbReference type="Proteomes" id="UP001153069"/>
    </source>
</evidence>
<proteinExistence type="inferred from homology"/>
<dbReference type="Proteomes" id="UP001153069">
    <property type="component" value="Unassembled WGS sequence"/>
</dbReference>
<dbReference type="InterPro" id="IPR024704">
    <property type="entry name" value="SMC"/>
</dbReference>
<dbReference type="CDD" id="cd03272">
    <property type="entry name" value="ABC_SMC3_euk"/>
    <property type="match status" value="1"/>
</dbReference>
<evidence type="ECO:0000256" key="8">
    <source>
        <dbReference type="PIRNR" id="PIRNR005719"/>
    </source>
</evidence>
<feature type="coiled-coil region" evidence="9">
    <location>
        <begin position="866"/>
        <end position="924"/>
    </location>
</feature>
<evidence type="ECO:0000256" key="5">
    <source>
        <dbReference type="ARBA" id="ARBA00023054"/>
    </source>
</evidence>
<keyword evidence="13" id="KW-1185">Reference proteome</keyword>
<keyword evidence="3" id="KW-0132">Cell division</keyword>
<dbReference type="SUPFAM" id="SSF75553">
    <property type="entry name" value="Smc hinge domain"/>
    <property type="match status" value="1"/>
</dbReference>
<dbReference type="EMBL" id="CAICTM010000545">
    <property type="protein sequence ID" value="CAB9512619.1"/>
    <property type="molecule type" value="Genomic_DNA"/>
</dbReference>
<gene>
    <name evidence="12" type="ORF">SEMRO_546_G163990.1</name>
</gene>
<keyword evidence="5 9" id="KW-0175">Coiled coil</keyword>
<protein>
    <recommendedName>
        <fullName evidence="8">Structural maintenance of chromosomes protein</fullName>
    </recommendedName>
</protein>
<dbReference type="GO" id="GO:0051276">
    <property type="term" value="P:chromosome organization"/>
    <property type="evidence" value="ECO:0007669"/>
    <property type="project" value="InterPro"/>
</dbReference>
<feature type="coiled-coil region" evidence="9">
    <location>
        <begin position="702"/>
        <end position="743"/>
    </location>
</feature>
<reference evidence="12" key="1">
    <citation type="submission" date="2020-06" db="EMBL/GenBank/DDBJ databases">
        <authorList>
            <consortium name="Plant Systems Biology data submission"/>
        </authorList>
    </citation>
    <scope>NUCLEOTIDE SEQUENCE</scope>
    <source>
        <strain evidence="12">D6</strain>
    </source>
</reference>
<feature type="coiled-coil region" evidence="9">
    <location>
        <begin position="188"/>
        <end position="374"/>
    </location>
</feature>
<dbReference type="SMART" id="SM00968">
    <property type="entry name" value="SMC_hinge"/>
    <property type="match status" value="1"/>
</dbReference>
<dbReference type="Pfam" id="PF06470">
    <property type="entry name" value="SMC_hinge"/>
    <property type="match status" value="1"/>
</dbReference>
<dbReference type="InterPro" id="IPR036277">
    <property type="entry name" value="SMC_hinge_sf"/>
</dbReference>
<dbReference type="GO" id="GO:0005634">
    <property type="term" value="C:nucleus"/>
    <property type="evidence" value="ECO:0007669"/>
    <property type="project" value="UniProtKB-SubCell"/>
</dbReference>
<evidence type="ECO:0000256" key="9">
    <source>
        <dbReference type="SAM" id="Coils"/>
    </source>
</evidence>
<dbReference type="PANTHER" id="PTHR43977">
    <property type="entry name" value="STRUCTURAL MAINTENANCE OF CHROMOSOMES PROTEIN 3"/>
    <property type="match status" value="1"/>
</dbReference>
<accession>A0A9N8E298</accession>
<evidence type="ECO:0000256" key="10">
    <source>
        <dbReference type="SAM" id="MobiDB-lite"/>
    </source>
</evidence>
<organism evidence="12 13">
    <name type="scientific">Seminavis robusta</name>
    <dbReference type="NCBI Taxonomy" id="568900"/>
    <lineage>
        <taxon>Eukaryota</taxon>
        <taxon>Sar</taxon>
        <taxon>Stramenopiles</taxon>
        <taxon>Ochrophyta</taxon>
        <taxon>Bacillariophyta</taxon>
        <taxon>Bacillariophyceae</taxon>
        <taxon>Bacillariophycidae</taxon>
        <taxon>Naviculales</taxon>
        <taxon>Naviculaceae</taxon>
        <taxon>Seminavis</taxon>
    </lineage>
</organism>
<evidence type="ECO:0000313" key="12">
    <source>
        <dbReference type="EMBL" id="CAB9512619.1"/>
    </source>
</evidence>
<keyword evidence="4" id="KW-0498">Mitosis</keyword>
<name>A0A9N8E298_9STRA</name>
<comment type="caution">
    <text evidence="12">The sequence shown here is derived from an EMBL/GenBank/DDBJ whole genome shotgun (WGS) entry which is preliminary data.</text>
</comment>
<sequence length="1279" mass="146008">MHIKQITIFNFRSFSQQPEIHPFSPGTNSVVGRNGSGKSNLFDAVQFVLLAPRFYSLRQEERQALLHEGAGSAAVNAFVEVVFDNSDHRFIQEPSDEVVLRRTIGPKKDEFFLQRKRATKQEISSLLEGAGFSKSNPYFMIQQGKIQDICTMRDNERLSLLKQVAGTTVYDEKKQESLTKMEENIASIDKITNILQEIEQRLTELHGEKDELSRYQQLDRQRRAIEYTLYDKELRKARKSLDSLENERVQHASAVRTLHEQLKQTQDAIRNVEAVMTTKSNALKRHRNTLKALEADKTVAVQQYTSLKLECEELQDSIQSAQSQQASNQQELVTVQAEIAKAQAQLTQEIQPNYEKAAQQLQQMTHDKSQKRHQMEALIAKQGRGSHFQTKQERDAYLEANIQELLDTKAEKESSLQTCRETVANLRRSCVTETNALETLKQQIATKKEQQQTFHKTLDDKKLQRLQAQEKRQEQWRQTDQLQEQMRETKENHQRRVAEAQKVMPRATALGLEALERIVRQEGLTRNQYFGMLMDNFTLTDPKYQTAVEVAAQNSLFHVIVDNDGTAARLMKRLEDGKLGRVTFLPLNRLRVDRGNNIPNNGQITALLDLCVTFDPAVKRAIEHVFNQKIIARDIDSASEWSAKLQMDAITLDGDLAGRKGALTGGYHDANKSRLRAHYAKKETTEAFRKAEREFNASREASQKIDQQSANVMQEMERLEAKNNEMQRQIKDLERDADKKRKWIDRSKKQEEKAQGKISPLELEVSGLDADIGRLQDEMKTELTSTLSDEEKQLLVALKKEEKKLKVDVEKQTDVVSRFGVQRQRLQSLLEDNLLIRQRELQGLATQENDDDDDDDDGFADRSTFAAKIAQQNDQLQEKRRELDSATRVMNGVEERITEARQVVDNVRAEMVQSKNELERLKSHDAANKKSLETAQDEADRMLNKRTMCVSKRETYATKIQELGALPPQAERQEFANKSISDLMKQLEGVNKKLKKYSHVNKKAYDQYVSFSEKRDELLKRKDELDRNAEKVTELVESLDRQKDEAINRTFRGVSAHFKDVFKELVPLGQGELVMRTNLGEEAEESDGEDGDPSSPGKKTGYDPKNPDVSLYRGVGVKVRFSPVGENFMMSQLSGGQKALVALALIFSIQRCDPAPFYIFDELDQALDSAYRASVANLIQKQANSAENPTQFIVSTFRPELVAVADQCYGISHQSKVSRFHHMTKKDSLAFIANLMTEEENVGEVTTVSNVRTRRPSESRKRKASSEAKGDEDDAVEEA</sequence>
<dbReference type="InterPro" id="IPR010935">
    <property type="entry name" value="SMC_hinge"/>
</dbReference>
<dbReference type="InterPro" id="IPR041741">
    <property type="entry name" value="SMC3_ABC_euk"/>
</dbReference>
<feature type="coiled-coil region" evidence="9">
    <location>
        <begin position="1008"/>
        <end position="1049"/>
    </location>
</feature>
<feature type="region of interest" description="Disordered" evidence="10">
    <location>
        <begin position="1080"/>
        <end position="1107"/>
    </location>
</feature>
<dbReference type="Gene3D" id="3.30.70.1620">
    <property type="match status" value="1"/>
</dbReference>
<dbReference type="AlphaFoldDB" id="A0A9N8E298"/>
<dbReference type="OrthoDB" id="431497at2759"/>
<evidence type="ECO:0000259" key="11">
    <source>
        <dbReference type="SMART" id="SM00968"/>
    </source>
</evidence>
<dbReference type="GO" id="GO:0005694">
    <property type="term" value="C:chromosome"/>
    <property type="evidence" value="ECO:0007669"/>
    <property type="project" value="InterPro"/>
</dbReference>